<dbReference type="InterPro" id="IPR027993">
    <property type="entry name" value="DUF4495"/>
</dbReference>
<dbReference type="Pfam" id="PF14906">
    <property type="entry name" value="DUF4495"/>
    <property type="match status" value="1"/>
</dbReference>
<comment type="caution">
    <text evidence="1">The sequence shown here is derived from an EMBL/GenBank/DDBJ whole genome shotgun (WGS) entry which is preliminary data.</text>
</comment>
<proteinExistence type="predicted"/>
<keyword evidence="2" id="KW-1185">Reference proteome</keyword>
<evidence type="ECO:0000313" key="1">
    <source>
        <dbReference type="EMBL" id="CAI8006485.1"/>
    </source>
</evidence>
<gene>
    <name evidence="1" type="ORF">GBAR_LOCUS4740</name>
</gene>
<dbReference type="PANTHER" id="PTHR33960:SF1">
    <property type="entry name" value="SIMILAR TO KIAA0825 PROTEIN"/>
    <property type="match status" value="1"/>
</dbReference>
<organism evidence="1 2">
    <name type="scientific">Geodia barretti</name>
    <name type="common">Barrett's horny sponge</name>
    <dbReference type="NCBI Taxonomy" id="519541"/>
    <lineage>
        <taxon>Eukaryota</taxon>
        <taxon>Metazoa</taxon>
        <taxon>Porifera</taxon>
        <taxon>Demospongiae</taxon>
        <taxon>Heteroscleromorpha</taxon>
        <taxon>Tetractinellida</taxon>
        <taxon>Astrophorina</taxon>
        <taxon>Geodiidae</taxon>
        <taxon>Geodia</taxon>
    </lineage>
</organism>
<dbReference type="Proteomes" id="UP001174909">
    <property type="component" value="Unassembled WGS sequence"/>
</dbReference>
<dbReference type="EMBL" id="CASHTH010000689">
    <property type="protein sequence ID" value="CAI8006485.1"/>
    <property type="molecule type" value="Genomic_DNA"/>
</dbReference>
<reference evidence="1" key="1">
    <citation type="submission" date="2023-03" db="EMBL/GenBank/DDBJ databases">
        <authorList>
            <person name="Steffen K."/>
            <person name="Cardenas P."/>
        </authorList>
    </citation>
    <scope>NUCLEOTIDE SEQUENCE</scope>
</reference>
<protein>
    <submittedName>
        <fullName evidence="1">Uncharacterized protein KIAA0825</fullName>
    </submittedName>
</protein>
<accession>A0AA35R7Y2</accession>
<dbReference type="PANTHER" id="PTHR33960">
    <property type="entry name" value="SIMILAR TO KIAA0825 PROTEIN"/>
    <property type="match status" value="1"/>
</dbReference>
<name>A0AA35R7Y2_GEOBA</name>
<evidence type="ECO:0000313" key="2">
    <source>
        <dbReference type="Proteomes" id="UP001174909"/>
    </source>
</evidence>
<dbReference type="AlphaFoldDB" id="A0AA35R7Y2"/>
<sequence>MWHYHLCGLRGDLWEVGGGGGGGGRVMVRILRDVLCDSVAFLGHRYAQVTPSFGRTGQLRADILFVLLAVENFLPYVSSPSPSSPSYIPVLASSCLSLLHTLSVVTSPLSLLSTSLEATPISPPPHHSHKTHPQWLQYVDLTHSGIQATSNGITDDAVRIFKNFVSFPYPSWHLLIKFLLRRERIPFLLISMATTHKQIRKGRGPTETSEDSDEIFVDHVFRVLSHCMGEPRLLAETISLLNRSKG</sequence>